<reference evidence="2" key="1">
    <citation type="journal article" date="2019" name="bioRxiv">
        <title>Genome diversification in globally distributed novel marine Proteobacteria is linked to environmental adaptation.</title>
        <authorList>
            <person name="Zhou Z."/>
            <person name="Tran P.Q."/>
            <person name="Kieft K."/>
            <person name="Anantharaman K."/>
        </authorList>
    </citation>
    <scope>NUCLEOTIDE SEQUENCE [LARGE SCALE GENOMIC DNA]</scope>
</reference>
<dbReference type="Proteomes" id="UP000585802">
    <property type="component" value="Unassembled WGS sequence"/>
</dbReference>
<evidence type="ECO:0000313" key="2">
    <source>
        <dbReference type="Proteomes" id="UP000585802"/>
    </source>
</evidence>
<proteinExistence type="predicted"/>
<gene>
    <name evidence="1" type="ORF">EYQ70_04230</name>
</gene>
<accession>A0A7J4GSJ1</accession>
<protein>
    <submittedName>
        <fullName evidence="1">Uncharacterized protein</fullName>
    </submittedName>
</protein>
<organism evidence="1 2">
    <name type="scientific">Marine Group III euryarchaeote</name>
    <dbReference type="NCBI Taxonomy" id="2173149"/>
    <lineage>
        <taxon>Archaea</taxon>
        <taxon>Methanobacteriati</taxon>
        <taxon>Thermoplasmatota</taxon>
        <taxon>Thermoplasmata</taxon>
        <taxon>Candidatus Thermoprofundales</taxon>
    </lineage>
</organism>
<dbReference type="EMBL" id="DUCX01000072">
    <property type="protein sequence ID" value="HIF37586.1"/>
    <property type="molecule type" value="Genomic_DNA"/>
</dbReference>
<dbReference type="AlphaFoldDB" id="A0A7J4GSJ1"/>
<evidence type="ECO:0000313" key="1">
    <source>
        <dbReference type="EMBL" id="HIF37586.1"/>
    </source>
</evidence>
<name>A0A7J4GSJ1_9ARCH</name>
<comment type="caution">
    <text evidence="1">The sequence shown here is derived from an EMBL/GenBank/DDBJ whole genome shotgun (WGS) entry which is preliminary data.</text>
</comment>
<sequence length="98" mass="11314">MSKVSFEIFSTERGKKLIDLGELLVEAGYLKSFVLDEEESEIIFNFNIKVGFDVEKAEIDMEALRVYYDAADDVGKKFTDEILRSVFDLDDTGHIWKH</sequence>